<dbReference type="EMBL" id="JAMTCO010000002">
    <property type="protein sequence ID" value="MCP2268084.1"/>
    <property type="molecule type" value="Genomic_DNA"/>
</dbReference>
<dbReference type="RefSeq" id="WP_253885034.1">
    <property type="nucleotide sequence ID" value="NZ_BAAAVB010000006.1"/>
</dbReference>
<dbReference type="InterPro" id="IPR036926">
    <property type="entry name" value="Thymidate_synth/dCMP_Mease_sf"/>
</dbReference>
<evidence type="ECO:0000313" key="1">
    <source>
        <dbReference type="EMBL" id="MCP2268084.1"/>
    </source>
</evidence>
<sequence length="145" mass="16332">MSSDVFSFTFPQEVMPRELGLRVGEYVHSVGSLHIYDPDTERVDAVLADPAGRAAPEWSFPSMPEGDNWPHIREVLRIEEALRTGGHLGSTVDLPEYWADVARLLELHRRVRANEVVDGDLLSSLPPLYRHLVTHWQPRVAAPTS</sequence>
<gene>
    <name evidence="1" type="ORF">LV75_000570</name>
</gene>
<dbReference type="Gene3D" id="3.30.572.10">
    <property type="entry name" value="Thymidylate synthase/dCMP hydroxymethylase domain"/>
    <property type="match status" value="1"/>
</dbReference>
<name>A0ABT1I687_9PSEU</name>
<dbReference type="Proteomes" id="UP001205185">
    <property type="component" value="Unassembled WGS sequence"/>
</dbReference>
<comment type="caution">
    <text evidence="1">The sequence shown here is derived from an EMBL/GenBank/DDBJ whole genome shotgun (WGS) entry which is preliminary data.</text>
</comment>
<proteinExistence type="predicted"/>
<protein>
    <submittedName>
        <fullName evidence="1">Thymidylate synthase</fullName>
    </submittedName>
</protein>
<organism evidence="1 2">
    <name type="scientific">Actinokineospora diospyrosa</name>
    <dbReference type="NCBI Taxonomy" id="103728"/>
    <lineage>
        <taxon>Bacteria</taxon>
        <taxon>Bacillati</taxon>
        <taxon>Actinomycetota</taxon>
        <taxon>Actinomycetes</taxon>
        <taxon>Pseudonocardiales</taxon>
        <taxon>Pseudonocardiaceae</taxon>
        <taxon>Actinokineospora</taxon>
    </lineage>
</organism>
<reference evidence="1 2" key="1">
    <citation type="submission" date="2022-06" db="EMBL/GenBank/DDBJ databases">
        <title>Genomic Encyclopedia of Archaeal and Bacterial Type Strains, Phase II (KMG-II): from individual species to whole genera.</title>
        <authorList>
            <person name="Goeker M."/>
        </authorList>
    </citation>
    <scope>NUCLEOTIDE SEQUENCE [LARGE SCALE GENOMIC DNA]</scope>
    <source>
        <strain evidence="1 2">DSM 44255</strain>
    </source>
</reference>
<accession>A0ABT1I687</accession>
<dbReference type="SUPFAM" id="SSF55831">
    <property type="entry name" value="Thymidylate synthase/dCMP hydroxymethylase"/>
    <property type="match status" value="1"/>
</dbReference>
<evidence type="ECO:0000313" key="2">
    <source>
        <dbReference type="Proteomes" id="UP001205185"/>
    </source>
</evidence>
<keyword evidence="2" id="KW-1185">Reference proteome</keyword>